<organism evidence="1 2">
    <name type="scientific">Pleurotus eryngii</name>
    <name type="common">Boletus of the steppes</name>
    <dbReference type="NCBI Taxonomy" id="5323"/>
    <lineage>
        <taxon>Eukaryota</taxon>
        <taxon>Fungi</taxon>
        <taxon>Dikarya</taxon>
        <taxon>Basidiomycota</taxon>
        <taxon>Agaricomycotina</taxon>
        <taxon>Agaricomycetes</taxon>
        <taxon>Agaricomycetidae</taxon>
        <taxon>Agaricales</taxon>
        <taxon>Pleurotineae</taxon>
        <taxon>Pleurotaceae</taxon>
        <taxon>Pleurotus</taxon>
    </lineage>
</organism>
<gene>
    <name evidence="1" type="ORF">BDN71DRAFT_1388121</name>
</gene>
<reference evidence="1" key="1">
    <citation type="submission" date="2020-11" db="EMBL/GenBank/DDBJ databases">
        <authorList>
            <consortium name="DOE Joint Genome Institute"/>
            <person name="Ahrendt S."/>
            <person name="Riley R."/>
            <person name="Andreopoulos W."/>
            <person name="Labutti K."/>
            <person name="Pangilinan J."/>
            <person name="Ruiz-Duenas F.J."/>
            <person name="Barrasa J.M."/>
            <person name="Sanchez-Garcia M."/>
            <person name="Camarero S."/>
            <person name="Miyauchi S."/>
            <person name="Serrano A."/>
            <person name="Linde D."/>
            <person name="Babiker R."/>
            <person name="Drula E."/>
            <person name="Ayuso-Fernandez I."/>
            <person name="Pacheco R."/>
            <person name="Padilla G."/>
            <person name="Ferreira P."/>
            <person name="Barriuso J."/>
            <person name="Kellner H."/>
            <person name="Castanera R."/>
            <person name="Alfaro M."/>
            <person name="Ramirez L."/>
            <person name="Pisabarro A.G."/>
            <person name="Kuo A."/>
            <person name="Tritt A."/>
            <person name="Lipzen A."/>
            <person name="He G."/>
            <person name="Yan M."/>
            <person name="Ng V."/>
            <person name="Cullen D."/>
            <person name="Martin F."/>
            <person name="Rosso M.-N."/>
            <person name="Henrissat B."/>
            <person name="Hibbett D."/>
            <person name="Martinez A.T."/>
            <person name="Grigoriev I.V."/>
        </authorList>
    </citation>
    <scope>NUCLEOTIDE SEQUENCE</scope>
    <source>
        <strain evidence="1">ATCC 90797</strain>
    </source>
</reference>
<evidence type="ECO:0000313" key="2">
    <source>
        <dbReference type="Proteomes" id="UP000807025"/>
    </source>
</evidence>
<name>A0A9P6DAC4_PLEER</name>
<accession>A0A9P6DAC4</accession>
<protein>
    <submittedName>
        <fullName evidence="1">Uncharacterized protein</fullName>
    </submittedName>
</protein>
<keyword evidence="2" id="KW-1185">Reference proteome</keyword>
<dbReference type="AlphaFoldDB" id="A0A9P6DAC4"/>
<sequence>IRKWEHCMHCWMDAYRGGLEAKNAQFQVRKFSSRTYKSHCHIPERLVQLFDH</sequence>
<dbReference type="Proteomes" id="UP000807025">
    <property type="component" value="Unassembled WGS sequence"/>
</dbReference>
<dbReference type="EMBL" id="MU154545">
    <property type="protein sequence ID" value="KAF9497317.1"/>
    <property type="molecule type" value="Genomic_DNA"/>
</dbReference>
<feature type="non-terminal residue" evidence="1">
    <location>
        <position position="1"/>
    </location>
</feature>
<comment type="caution">
    <text evidence="1">The sequence shown here is derived from an EMBL/GenBank/DDBJ whole genome shotgun (WGS) entry which is preliminary data.</text>
</comment>
<proteinExistence type="predicted"/>
<evidence type="ECO:0000313" key="1">
    <source>
        <dbReference type="EMBL" id="KAF9497317.1"/>
    </source>
</evidence>
<dbReference type="OrthoDB" id="2449121at2759"/>